<dbReference type="InterPro" id="IPR012349">
    <property type="entry name" value="Split_barrel_FMN-bd"/>
</dbReference>
<dbReference type="InterPro" id="IPR011576">
    <property type="entry name" value="Pyridox_Oxase_N"/>
</dbReference>
<sequence>MTFTANEIEYLNSQPLGRLATVGPSSRPHIVPVGVFYDAETQTIVIGGHAGTNMAASKKFRDAERHPDVAFAVDDLASVDPWTPRGIEIRGRAETHTTGGEEVGKRIGANMPFDSAWIRIHPRRILSRGIDTDAFELWARDVA</sequence>
<name>A0ABP7INN6_9ACTN</name>
<dbReference type="PANTHER" id="PTHR35176">
    <property type="entry name" value="HEME OXYGENASE HI_0854-RELATED"/>
    <property type="match status" value="1"/>
</dbReference>
<dbReference type="InterPro" id="IPR024031">
    <property type="entry name" value="MSMEG_5819/OxyR"/>
</dbReference>
<dbReference type="PANTHER" id="PTHR35176:SF6">
    <property type="entry name" value="HEME OXYGENASE HI_0854-RELATED"/>
    <property type="match status" value="1"/>
</dbReference>
<organism evidence="3 4">
    <name type="scientific">Sphaerisporangium flaviroseum</name>
    <dbReference type="NCBI Taxonomy" id="509199"/>
    <lineage>
        <taxon>Bacteria</taxon>
        <taxon>Bacillati</taxon>
        <taxon>Actinomycetota</taxon>
        <taxon>Actinomycetes</taxon>
        <taxon>Streptosporangiales</taxon>
        <taxon>Streptosporangiaceae</taxon>
        <taxon>Sphaerisporangium</taxon>
    </lineage>
</organism>
<evidence type="ECO:0000259" key="2">
    <source>
        <dbReference type="Pfam" id="PF01243"/>
    </source>
</evidence>
<keyword evidence="4" id="KW-1185">Reference proteome</keyword>
<reference evidence="4" key="1">
    <citation type="journal article" date="2019" name="Int. J. Syst. Evol. Microbiol.">
        <title>The Global Catalogue of Microorganisms (GCM) 10K type strain sequencing project: providing services to taxonomists for standard genome sequencing and annotation.</title>
        <authorList>
            <consortium name="The Broad Institute Genomics Platform"/>
            <consortium name="The Broad Institute Genome Sequencing Center for Infectious Disease"/>
            <person name="Wu L."/>
            <person name="Ma J."/>
        </authorList>
    </citation>
    <scope>NUCLEOTIDE SEQUENCE [LARGE SCALE GENOMIC DNA]</scope>
    <source>
        <strain evidence="4">JCM 16908</strain>
    </source>
</reference>
<dbReference type="EMBL" id="BAAAZR010000018">
    <property type="protein sequence ID" value="GAA3823026.1"/>
    <property type="molecule type" value="Genomic_DNA"/>
</dbReference>
<proteinExistence type="predicted"/>
<keyword evidence="1" id="KW-0560">Oxidoreductase</keyword>
<dbReference type="Gene3D" id="2.30.110.10">
    <property type="entry name" value="Electron Transport, Fmn-binding Protein, Chain A"/>
    <property type="match status" value="1"/>
</dbReference>
<gene>
    <name evidence="3" type="ORF">GCM10022226_49410</name>
</gene>
<evidence type="ECO:0000313" key="4">
    <source>
        <dbReference type="Proteomes" id="UP001500888"/>
    </source>
</evidence>
<dbReference type="SUPFAM" id="SSF50475">
    <property type="entry name" value="FMN-binding split barrel"/>
    <property type="match status" value="1"/>
</dbReference>
<accession>A0ABP7INN6</accession>
<dbReference type="Pfam" id="PF01243">
    <property type="entry name" value="PNPOx_N"/>
    <property type="match status" value="1"/>
</dbReference>
<evidence type="ECO:0000313" key="3">
    <source>
        <dbReference type="EMBL" id="GAA3823026.1"/>
    </source>
</evidence>
<comment type="caution">
    <text evidence="3">The sequence shown here is derived from an EMBL/GenBank/DDBJ whole genome shotgun (WGS) entry which is preliminary data.</text>
</comment>
<feature type="domain" description="Pyridoxamine 5'-phosphate oxidase N-terminal" evidence="2">
    <location>
        <begin position="9"/>
        <end position="125"/>
    </location>
</feature>
<evidence type="ECO:0000256" key="1">
    <source>
        <dbReference type="ARBA" id="ARBA00023002"/>
    </source>
</evidence>
<dbReference type="NCBIfam" id="TIGR04023">
    <property type="entry name" value="PPOX_MSMEG_5819"/>
    <property type="match status" value="1"/>
</dbReference>
<protein>
    <submittedName>
        <fullName evidence="3">PPOX class F420-dependent oxidoreductase</fullName>
    </submittedName>
</protein>
<dbReference type="Proteomes" id="UP001500888">
    <property type="component" value="Unassembled WGS sequence"/>
</dbReference>
<dbReference type="RefSeq" id="WP_344944663.1">
    <property type="nucleotide sequence ID" value="NZ_BAAAZR010000018.1"/>
</dbReference>
<dbReference type="InterPro" id="IPR052019">
    <property type="entry name" value="F420H2_bilvrd_red/Heme_oxyg"/>
</dbReference>